<evidence type="ECO:0000313" key="4">
    <source>
        <dbReference type="Proteomes" id="UP000578077"/>
    </source>
</evidence>
<sequence length="229" mass="24178">MALALAISVGYSLGSGAAGGAASRPSASPAPSASPSSPPPASGGPIQLSGGDSHVDGRYPVKFARTPEGVVSALAAFVSNYTTLDPAVKARVGQLYMNEMRNKDIQELTEGMRGNIGLDLESYGFGMTFEELPTQASMSAVPLAAVYERVDARRIDVAVLAEISAYDGISRRTEFLVTPKARCVWVADVRDGDWMVADDFPEIEAPEEVEPHTAAFENSEWIELQGGAP</sequence>
<accession>A0A841E6V8</accession>
<feature type="chain" id="PRO_5039007193" evidence="2">
    <location>
        <begin position="18"/>
        <end position="229"/>
    </location>
</feature>
<gene>
    <name evidence="3" type="ORF">HNR25_000790</name>
</gene>
<proteinExistence type="predicted"/>
<name>A0A841E6V8_9ACTN</name>
<comment type="caution">
    <text evidence="3">The sequence shown here is derived from an EMBL/GenBank/DDBJ whole genome shotgun (WGS) entry which is preliminary data.</text>
</comment>
<evidence type="ECO:0000256" key="1">
    <source>
        <dbReference type="SAM" id="MobiDB-lite"/>
    </source>
</evidence>
<evidence type="ECO:0000313" key="3">
    <source>
        <dbReference type="EMBL" id="MBB5997039.1"/>
    </source>
</evidence>
<organism evidence="3 4">
    <name type="scientific">Streptomonospora salina</name>
    <dbReference type="NCBI Taxonomy" id="104205"/>
    <lineage>
        <taxon>Bacteria</taxon>
        <taxon>Bacillati</taxon>
        <taxon>Actinomycetota</taxon>
        <taxon>Actinomycetes</taxon>
        <taxon>Streptosporangiales</taxon>
        <taxon>Nocardiopsidaceae</taxon>
        <taxon>Streptomonospora</taxon>
    </lineage>
</organism>
<keyword evidence="4" id="KW-1185">Reference proteome</keyword>
<dbReference type="RefSeq" id="WP_184633362.1">
    <property type="nucleotide sequence ID" value="NZ_BAABKT010000003.1"/>
</dbReference>
<reference evidence="3 4" key="1">
    <citation type="submission" date="2020-08" db="EMBL/GenBank/DDBJ databases">
        <title>Sequencing the genomes of 1000 actinobacteria strains.</title>
        <authorList>
            <person name="Klenk H.-P."/>
        </authorList>
    </citation>
    <scope>NUCLEOTIDE SEQUENCE [LARGE SCALE GENOMIC DNA]</scope>
    <source>
        <strain evidence="3 4">DSM 44593</strain>
    </source>
</reference>
<feature type="signal peptide" evidence="2">
    <location>
        <begin position="1"/>
        <end position="17"/>
    </location>
</feature>
<evidence type="ECO:0000256" key="2">
    <source>
        <dbReference type="SAM" id="SignalP"/>
    </source>
</evidence>
<feature type="region of interest" description="Disordered" evidence="1">
    <location>
        <begin position="16"/>
        <end position="51"/>
    </location>
</feature>
<dbReference type="AlphaFoldDB" id="A0A841E6V8"/>
<dbReference type="EMBL" id="JACHLY010000001">
    <property type="protein sequence ID" value="MBB5997039.1"/>
    <property type="molecule type" value="Genomic_DNA"/>
</dbReference>
<dbReference type="Proteomes" id="UP000578077">
    <property type="component" value="Unassembled WGS sequence"/>
</dbReference>
<feature type="compositionally biased region" description="Low complexity" evidence="1">
    <location>
        <begin position="20"/>
        <end position="35"/>
    </location>
</feature>
<protein>
    <submittedName>
        <fullName evidence="3">Uncharacterized protein</fullName>
    </submittedName>
</protein>
<keyword evidence="2" id="KW-0732">Signal</keyword>